<dbReference type="AlphaFoldDB" id="A0A2P5SXA5"/>
<feature type="signal peptide" evidence="7">
    <location>
        <begin position="1"/>
        <end position="23"/>
    </location>
</feature>
<dbReference type="InterPro" id="IPR001736">
    <property type="entry name" value="PLipase_D/transphosphatidylase"/>
</dbReference>
<dbReference type="PANTHER" id="PTHR43856">
    <property type="entry name" value="CARDIOLIPIN HYDROLASE"/>
    <property type="match status" value="1"/>
</dbReference>
<dbReference type="EC" id="3.1.4.4" evidence="3"/>
<evidence type="ECO:0000256" key="7">
    <source>
        <dbReference type="SAM" id="SignalP"/>
    </source>
</evidence>
<dbReference type="PANTHER" id="PTHR43856:SF1">
    <property type="entry name" value="MITOCHONDRIAL CARDIOLIPIN HYDROLASE"/>
    <property type="match status" value="1"/>
</dbReference>
<proteinExistence type="inferred from homology"/>
<dbReference type="RefSeq" id="WP_136131314.1">
    <property type="nucleotide sequence ID" value="NZ_CM009570.1"/>
</dbReference>
<feature type="domain" description="PLD phosphodiesterase" evidence="8">
    <location>
        <begin position="113"/>
        <end position="140"/>
    </location>
</feature>
<keyword evidence="9" id="KW-0540">Nuclease</keyword>
<accession>A0A2P5SXA5</accession>
<evidence type="ECO:0000259" key="8">
    <source>
        <dbReference type="PROSITE" id="PS50035"/>
    </source>
</evidence>
<keyword evidence="6" id="KW-0443">Lipid metabolism</keyword>
<keyword evidence="9" id="KW-0255">Endonuclease</keyword>
<evidence type="ECO:0000313" key="9">
    <source>
        <dbReference type="EMBL" id="PPI86943.1"/>
    </source>
</evidence>
<dbReference type="OrthoDB" id="5294698at2"/>
<comment type="catalytic activity">
    <reaction evidence="1">
        <text>a 1,2-diacyl-sn-glycero-3-phosphocholine + H2O = a 1,2-diacyl-sn-glycero-3-phosphate + choline + H(+)</text>
        <dbReference type="Rhea" id="RHEA:14445"/>
        <dbReference type="ChEBI" id="CHEBI:15354"/>
        <dbReference type="ChEBI" id="CHEBI:15377"/>
        <dbReference type="ChEBI" id="CHEBI:15378"/>
        <dbReference type="ChEBI" id="CHEBI:57643"/>
        <dbReference type="ChEBI" id="CHEBI:58608"/>
        <dbReference type="EC" id="3.1.4.4"/>
    </reaction>
</comment>
<dbReference type="CDD" id="cd09170">
    <property type="entry name" value="PLDc_Nuc"/>
    <property type="match status" value="1"/>
</dbReference>
<evidence type="ECO:0000256" key="4">
    <source>
        <dbReference type="ARBA" id="ARBA00022801"/>
    </source>
</evidence>
<evidence type="ECO:0000256" key="5">
    <source>
        <dbReference type="ARBA" id="ARBA00022963"/>
    </source>
</evidence>
<comment type="caution">
    <text evidence="9">The sequence shown here is derived from an EMBL/GenBank/DDBJ whole genome shotgun (WGS) entry which is preliminary data.</text>
</comment>
<protein>
    <recommendedName>
        <fullName evidence="3">phospholipase D</fullName>
        <ecNumber evidence="3">3.1.4.4</ecNumber>
    </recommendedName>
</protein>
<keyword evidence="7" id="KW-0732">Signal</keyword>
<keyword evidence="5" id="KW-0442">Lipid degradation</keyword>
<feature type="chain" id="PRO_5015122575" description="phospholipase D" evidence="7">
    <location>
        <begin position="24"/>
        <end position="179"/>
    </location>
</feature>
<dbReference type="EMBL" id="PDKS01000010">
    <property type="protein sequence ID" value="PPI86943.1"/>
    <property type="molecule type" value="Genomic_DNA"/>
</dbReference>
<sequence>MNRKLSVVIFSFLLLCFSSISNAVIFKISDVEVGFSPGHSAIQIILNAIEKSRNSISVAAYSFTSKPIALALINAQERGVNVRLVVDKKSNTGKYTAVTYLVNHFVPVRLNNRYTIMHNKFMIIDDKSVETGSFNYTKNATSHNAENVIYIKNRIDVARKYSKEFDRLWDEGKDAKPTY</sequence>
<dbReference type="Gene3D" id="3.30.870.10">
    <property type="entry name" value="Endonuclease Chain A"/>
    <property type="match status" value="1"/>
</dbReference>
<dbReference type="InterPro" id="IPR025202">
    <property type="entry name" value="PLD-like_dom"/>
</dbReference>
<dbReference type="Proteomes" id="UP000296034">
    <property type="component" value="Plasmid pSOE2"/>
</dbReference>
<reference evidence="9" key="1">
    <citation type="journal article" date="2018" name="Genome Biol. Evol.">
        <title>Cladogenesis and Genomic Streamlining in Extracellular Endosymbionts of Tropical Stink Bugs.</title>
        <authorList>
            <person name="Otero-Bravo A."/>
            <person name="Goffredi S."/>
            <person name="Sabree Z.L."/>
        </authorList>
    </citation>
    <scope>NUCLEOTIDE SEQUENCE [LARGE SCALE GENOMIC DNA]</scope>
    <source>
        <strain evidence="9">SoET</strain>
        <plasmid evidence="9">pSOE2</plasmid>
    </source>
</reference>
<evidence type="ECO:0000256" key="1">
    <source>
        <dbReference type="ARBA" id="ARBA00000798"/>
    </source>
</evidence>
<dbReference type="GO" id="GO:0016891">
    <property type="term" value="F:RNA endonuclease activity producing 5'-phosphomonoesters, hydrolytic mechanism"/>
    <property type="evidence" value="ECO:0007669"/>
    <property type="project" value="TreeGrafter"/>
</dbReference>
<dbReference type="GO" id="GO:0016042">
    <property type="term" value="P:lipid catabolic process"/>
    <property type="evidence" value="ECO:0007669"/>
    <property type="project" value="UniProtKB-KW"/>
</dbReference>
<evidence type="ECO:0000256" key="6">
    <source>
        <dbReference type="ARBA" id="ARBA00023098"/>
    </source>
</evidence>
<dbReference type="SUPFAM" id="SSF56024">
    <property type="entry name" value="Phospholipase D/nuclease"/>
    <property type="match status" value="1"/>
</dbReference>
<comment type="similarity">
    <text evidence="2">Belongs to the phospholipase D family.</text>
</comment>
<organism evidence="9">
    <name type="scientific">Candidatus Pantoea edessiphila</name>
    <dbReference type="NCBI Taxonomy" id="2044610"/>
    <lineage>
        <taxon>Bacteria</taxon>
        <taxon>Pseudomonadati</taxon>
        <taxon>Pseudomonadota</taxon>
        <taxon>Gammaproteobacteria</taxon>
        <taxon>Enterobacterales</taxon>
        <taxon>Erwiniaceae</taxon>
        <taxon>Pantoea</taxon>
    </lineage>
</organism>
<dbReference type="InterPro" id="IPR051406">
    <property type="entry name" value="PLD_domain"/>
</dbReference>
<keyword evidence="4" id="KW-0378">Hydrolase</keyword>
<dbReference type="GO" id="GO:0006793">
    <property type="term" value="P:phosphorus metabolic process"/>
    <property type="evidence" value="ECO:0007669"/>
    <property type="project" value="UniProtKB-ARBA"/>
</dbReference>
<dbReference type="GO" id="GO:0004630">
    <property type="term" value="F:phospholipase D activity"/>
    <property type="evidence" value="ECO:0007669"/>
    <property type="project" value="UniProtKB-EC"/>
</dbReference>
<dbReference type="PROSITE" id="PS50035">
    <property type="entry name" value="PLD"/>
    <property type="match status" value="1"/>
</dbReference>
<dbReference type="SMART" id="SM00155">
    <property type="entry name" value="PLDc"/>
    <property type="match status" value="1"/>
</dbReference>
<name>A0A2P5SXA5_9GAMM</name>
<geneLocation type="plasmid" evidence="9">
    <name>pSOE2</name>
</geneLocation>
<keyword evidence="9" id="KW-0614">Plasmid</keyword>
<evidence type="ECO:0000256" key="2">
    <source>
        <dbReference type="ARBA" id="ARBA00008664"/>
    </source>
</evidence>
<gene>
    <name evidence="9" type="ORF">CRV11_03640</name>
</gene>
<evidence type="ECO:0000256" key="3">
    <source>
        <dbReference type="ARBA" id="ARBA00012027"/>
    </source>
</evidence>
<dbReference type="Pfam" id="PF13091">
    <property type="entry name" value="PLDc_2"/>
    <property type="match status" value="1"/>
</dbReference>